<feature type="compositionally biased region" description="Basic residues" evidence="1">
    <location>
        <begin position="32"/>
        <end position="43"/>
    </location>
</feature>
<feature type="compositionally biased region" description="Basic and acidic residues" evidence="1">
    <location>
        <begin position="67"/>
        <end position="84"/>
    </location>
</feature>
<protein>
    <submittedName>
        <fullName evidence="2">Uncharacterized protein</fullName>
    </submittedName>
</protein>
<feature type="non-terminal residue" evidence="2">
    <location>
        <position position="229"/>
    </location>
</feature>
<feature type="compositionally biased region" description="Basic and acidic residues" evidence="1">
    <location>
        <begin position="141"/>
        <end position="156"/>
    </location>
</feature>
<feature type="compositionally biased region" description="Basic and acidic residues" evidence="1">
    <location>
        <begin position="107"/>
        <end position="127"/>
    </location>
</feature>
<feature type="compositionally biased region" description="Polar residues" evidence="1">
    <location>
        <begin position="10"/>
        <end position="21"/>
    </location>
</feature>
<proteinExistence type="predicted"/>
<dbReference type="AlphaFoldDB" id="A0A1D1ZN81"/>
<name>A0A1D1ZN81_AUXPR</name>
<feature type="compositionally biased region" description="Acidic residues" evidence="1">
    <location>
        <begin position="178"/>
        <end position="194"/>
    </location>
</feature>
<feature type="region of interest" description="Disordered" evidence="1">
    <location>
        <begin position="1"/>
        <end position="200"/>
    </location>
</feature>
<organism evidence="2">
    <name type="scientific">Auxenochlorella protothecoides</name>
    <name type="common">Green microalga</name>
    <name type="synonym">Chlorella protothecoides</name>
    <dbReference type="NCBI Taxonomy" id="3075"/>
    <lineage>
        <taxon>Eukaryota</taxon>
        <taxon>Viridiplantae</taxon>
        <taxon>Chlorophyta</taxon>
        <taxon>core chlorophytes</taxon>
        <taxon>Trebouxiophyceae</taxon>
        <taxon>Chlorellales</taxon>
        <taxon>Chlorellaceae</taxon>
        <taxon>Auxenochlorella</taxon>
    </lineage>
</organism>
<gene>
    <name evidence="2" type="ORF">g.37243</name>
</gene>
<evidence type="ECO:0000256" key="1">
    <source>
        <dbReference type="SAM" id="MobiDB-lite"/>
    </source>
</evidence>
<reference evidence="2" key="1">
    <citation type="submission" date="2015-08" db="EMBL/GenBank/DDBJ databases">
        <authorList>
            <person name="Babu N.S."/>
            <person name="Beckwith C.J."/>
            <person name="Beseler K.G."/>
            <person name="Brison A."/>
            <person name="Carone J.V."/>
            <person name="Caskin T.P."/>
            <person name="Diamond M."/>
            <person name="Durham M.E."/>
            <person name="Foxe J.M."/>
            <person name="Go M."/>
            <person name="Henderson B.A."/>
            <person name="Jones I.B."/>
            <person name="McGettigan J.A."/>
            <person name="Micheletti S.J."/>
            <person name="Nasrallah M.E."/>
            <person name="Ortiz D."/>
            <person name="Piller C.R."/>
            <person name="Privatt S.R."/>
            <person name="Schneider S.L."/>
            <person name="Sharp S."/>
            <person name="Smith T.C."/>
            <person name="Stanton J.D."/>
            <person name="Ullery H.E."/>
            <person name="Wilson R.J."/>
            <person name="Serrano M.G."/>
            <person name="Buck G."/>
            <person name="Lee V."/>
            <person name="Wang Y."/>
            <person name="Carvalho R."/>
            <person name="Voegtly L."/>
            <person name="Shi R."/>
            <person name="Duckworth R."/>
            <person name="Johnson A."/>
            <person name="Loviza R."/>
            <person name="Walstead R."/>
            <person name="Shah Z."/>
            <person name="Kiflezghi M."/>
            <person name="Wade K."/>
            <person name="Ball S.L."/>
            <person name="Bradley K.W."/>
            <person name="Asai D.J."/>
            <person name="Bowman C.A."/>
            <person name="Russell D.A."/>
            <person name="Pope W.H."/>
            <person name="Jacobs-Sera D."/>
            <person name="Hendrix R.W."/>
            <person name="Hatfull G.F."/>
        </authorList>
    </citation>
    <scope>NUCLEOTIDE SEQUENCE</scope>
</reference>
<sequence>MAEDDGFVLNLTSELPASSGLSRGAQRATKWTQRRQDKRKRIRQGLPPPSSGSNAIPQARTGVLKGYDLEPAPKLEAPAQDRGRALHGHAVPRHPERGSHAQTVRSNKPEGRHERLRTSARSVREPQDEAPGAGSPGPRDASPELRARPSKQDVWERPAPAGQMRAASKKAGEREATPDDDVMVAPVDSEDSDAEAQAGPGSILDALVSNLAARDAALEEELGAAAAAA</sequence>
<dbReference type="EMBL" id="GDKF01010182">
    <property type="protein sequence ID" value="JAT68440.1"/>
    <property type="molecule type" value="Transcribed_RNA"/>
</dbReference>
<accession>A0A1D1ZN81</accession>
<evidence type="ECO:0000313" key="2">
    <source>
        <dbReference type="EMBL" id="JAT68440.1"/>
    </source>
</evidence>